<dbReference type="Gene3D" id="1.10.260.40">
    <property type="entry name" value="lambda repressor-like DNA-binding domains"/>
    <property type="match status" value="1"/>
</dbReference>
<evidence type="ECO:0000259" key="1">
    <source>
        <dbReference type="PROSITE" id="PS50943"/>
    </source>
</evidence>
<feature type="domain" description="HTH cro/C1-type" evidence="1">
    <location>
        <begin position="60"/>
        <end position="84"/>
    </location>
</feature>
<evidence type="ECO:0000313" key="3">
    <source>
        <dbReference type="Proteomes" id="UP000030982"/>
    </source>
</evidence>
<dbReference type="RefSeq" id="WP_043124083.1">
    <property type="nucleotide sequence ID" value="NZ_JTDL01000123.1"/>
</dbReference>
<name>A0A0B2AFS8_9MICC</name>
<comment type="caution">
    <text evidence="2">The sequence shown here is derived from an EMBL/GenBank/DDBJ whole genome shotgun (WGS) entry which is preliminary data.</text>
</comment>
<dbReference type="OrthoDB" id="3724431at2"/>
<accession>A0A0B2AFS8</accession>
<proteinExistence type="predicted"/>
<dbReference type="STRING" id="1338436.LK10_12345"/>
<dbReference type="InterPro" id="IPR010982">
    <property type="entry name" value="Lambda_DNA-bd_dom_sf"/>
</dbReference>
<keyword evidence="3" id="KW-1185">Reference proteome</keyword>
<dbReference type="EMBL" id="JTDL01000123">
    <property type="protein sequence ID" value="KHL02394.1"/>
    <property type="molecule type" value="Genomic_DNA"/>
</dbReference>
<sequence>MPEHEPQKPEEVLAERLNTLLDVVAAEGGHRYTFPDIKKAVEDRGLHISRQRWHYMRAGTGPMTPDTDLLEALADFFGVPAAFLTNADAETPARVTAQLDLLRAMREAEVKSFAARSLTSDLSPELLLEIRDIIDETLTKQKREDRPAS</sequence>
<dbReference type="GO" id="GO:0003677">
    <property type="term" value="F:DNA binding"/>
    <property type="evidence" value="ECO:0007669"/>
    <property type="project" value="InterPro"/>
</dbReference>
<reference evidence="2 3" key="1">
    <citation type="submission" date="2014-09" db="EMBL/GenBank/DDBJ databases">
        <title>Genome sequence of Sinomonas sp. MUSC 117.</title>
        <authorList>
            <person name="Lee L.-H."/>
        </authorList>
    </citation>
    <scope>NUCLEOTIDE SEQUENCE [LARGE SCALE GENOMIC DNA]</scope>
    <source>
        <strain evidence="2 3">MUSC 117</strain>
    </source>
</reference>
<organism evidence="2 3">
    <name type="scientific">Sinomonas humi</name>
    <dbReference type="NCBI Taxonomy" id="1338436"/>
    <lineage>
        <taxon>Bacteria</taxon>
        <taxon>Bacillati</taxon>
        <taxon>Actinomycetota</taxon>
        <taxon>Actinomycetes</taxon>
        <taxon>Micrococcales</taxon>
        <taxon>Micrococcaceae</taxon>
        <taxon>Sinomonas</taxon>
    </lineage>
</organism>
<dbReference type="PROSITE" id="PS50943">
    <property type="entry name" value="HTH_CROC1"/>
    <property type="match status" value="1"/>
</dbReference>
<dbReference type="InterPro" id="IPR001387">
    <property type="entry name" value="Cro/C1-type_HTH"/>
</dbReference>
<protein>
    <recommendedName>
        <fullName evidence="1">HTH cro/C1-type domain-containing protein</fullName>
    </recommendedName>
</protein>
<evidence type="ECO:0000313" key="2">
    <source>
        <dbReference type="EMBL" id="KHL02394.1"/>
    </source>
</evidence>
<dbReference type="Proteomes" id="UP000030982">
    <property type="component" value="Unassembled WGS sequence"/>
</dbReference>
<dbReference type="AlphaFoldDB" id="A0A0B2AFS8"/>
<gene>
    <name evidence="2" type="ORF">LK10_12345</name>
</gene>